<keyword evidence="2" id="KW-1185">Reference proteome</keyword>
<name>A0A8S1IML8_9CHLO</name>
<proteinExistence type="predicted"/>
<dbReference type="Proteomes" id="UP000708148">
    <property type="component" value="Unassembled WGS sequence"/>
</dbReference>
<gene>
    <name evidence="1" type="ORF">OSTQU699_LOCUS927</name>
</gene>
<dbReference type="AlphaFoldDB" id="A0A8S1IML8"/>
<dbReference type="EMBL" id="CAJHUC010000360">
    <property type="protein sequence ID" value="CAD7695566.1"/>
    <property type="molecule type" value="Genomic_DNA"/>
</dbReference>
<accession>A0A8S1IML8</accession>
<protein>
    <submittedName>
        <fullName evidence="1">Uncharacterized protein</fullName>
    </submittedName>
</protein>
<comment type="caution">
    <text evidence="1">The sequence shown here is derived from an EMBL/GenBank/DDBJ whole genome shotgun (WGS) entry which is preliminary data.</text>
</comment>
<evidence type="ECO:0000313" key="1">
    <source>
        <dbReference type="EMBL" id="CAD7695566.1"/>
    </source>
</evidence>
<reference evidence="1" key="1">
    <citation type="submission" date="2020-12" db="EMBL/GenBank/DDBJ databases">
        <authorList>
            <person name="Iha C."/>
        </authorList>
    </citation>
    <scope>NUCLEOTIDE SEQUENCE</scope>
</reference>
<organism evidence="1 2">
    <name type="scientific">Ostreobium quekettii</name>
    <dbReference type="NCBI Taxonomy" id="121088"/>
    <lineage>
        <taxon>Eukaryota</taxon>
        <taxon>Viridiplantae</taxon>
        <taxon>Chlorophyta</taxon>
        <taxon>core chlorophytes</taxon>
        <taxon>Ulvophyceae</taxon>
        <taxon>TCBD clade</taxon>
        <taxon>Bryopsidales</taxon>
        <taxon>Ostreobineae</taxon>
        <taxon>Ostreobiaceae</taxon>
        <taxon>Ostreobium</taxon>
    </lineage>
</organism>
<evidence type="ECO:0000313" key="2">
    <source>
        <dbReference type="Proteomes" id="UP000708148"/>
    </source>
</evidence>
<sequence>MQTPSPPADTLALASAHALAFALCSQPRCGCGEHPVGPCPATRSLCPTGDLNVGQARSVAPRGTATVATPLAPVEPAATTPIMQGRLHSAHCHDARPQRMALRQFV</sequence>